<sequence>MLPVTSDGYLPLSAGRAETEMEMEVEGPQKDPYPNA</sequence>
<protein>
    <submittedName>
        <fullName evidence="2">Uncharacterized protein</fullName>
    </submittedName>
</protein>
<organism evidence="2 3">
    <name type="scientific">Rhizopus delemar (strain RA 99-880 / ATCC MYA-4621 / FGSC 9543 / NRRL 43880)</name>
    <name type="common">Mucormycosis agent</name>
    <name type="synonym">Rhizopus arrhizus var. delemar</name>
    <dbReference type="NCBI Taxonomy" id="246409"/>
    <lineage>
        <taxon>Eukaryota</taxon>
        <taxon>Fungi</taxon>
        <taxon>Fungi incertae sedis</taxon>
        <taxon>Mucoromycota</taxon>
        <taxon>Mucoromycotina</taxon>
        <taxon>Mucoromycetes</taxon>
        <taxon>Mucorales</taxon>
        <taxon>Mucorineae</taxon>
        <taxon>Rhizopodaceae</taxon>
        <taxon>Rhizopus</taxon>
    </lineage>
</organism>
<proteinExistence type="predicted"/>
<evidence type="ECO:0000256" key="1">
    <source>
        <dbReference type="SAM" id="MobiDB-lite"/>
    </source>
</evidence>
<feature type="region of interest" description="Disordered" evidence="1">
    <location>
        <begin position="1"/>
        <end position="36"/>
    </location>
</feature>
<dbReference type="Proteomes" id="UP000009138">
    <property type="component" value="Unassembled WGS sequence"/>
</dbReference>
<reference evidence="2 3" key="1">
    <citation type="journal article" date="2009" name="PLoS Genet.">
        <title>Genomic analysis of the basal lineage fungus Rhizopus oryzae reveals a whole-genome duplication.</title>
        <authorList>
            <person name="Ma L.-J."/>
            <person name="Ibrahim A.S."/>
            <person name="Skory C."/>
            <person name="Grabherr M.G."/>
            <person name="Burger G."/>
            <person name="Butler M."/>
            <person name="Elias M."/>
            <person name="Idnurm A."/>
            <person name="Lang B.F."/>
            <person name="Sone T."/>
            <person name="Abe A."/>
            <person name="Calvo S.E."/>
            <person name="Corrochano L.M."/>
            <person name="Engels R."/>
            <person name="Fu J."/>
            <person name="Hansberg W."/>
            <person name="Kim J.-M."/>
            <person name="Kodira C.D."/>
            <person name="Koehrsen M.J."/>
            <person name="Liu B."/>
            <person name="Miranda-Saavedra D."/>
            <person name="O'Leary S."/>
            <person name="Ortiz-Castellanos L."/>
            <person name="Poulter R."/>
            <person name="Rodriguez-Romero J."/>
            <person name="Ruiz-Herrera J."/>
            <person name="Shen Y.-Q."/>
            <person name="Zeng Q."/>
            <person name="Galagan J."/>
            <person name="Birren B.W."/>
            <person name="Cuomo C.A."/>
            <person name="Wickes B.L."/>
        </authorList>
    </citation>
    <scope>NUCLEOTIDE SEQUENCE [LARGE SCALE GENOMIC DNA]</scope>
    <source>
        <strain evidence="3">RA 99-880 / ATCC MYA-4621 / FGSC 9543 / NRRL 43880</strain>
    </source>
</reference>
<name>I1CDE1_RHIO9</name>
<dbReference type="EMBL" id="CH476740">
    <property type="protein sequence ID" value="EIE86471.1"/>
    <property type="molecule type" value="Genomic_DNA"/>
</dbReference>
<gene>
    <name evidence="2" type="ORF">RO3G_11182</name>
</gene>
<evidence type="ECO:0000313" key="2">
    <source>
        <dbReference type="EMBL" id="EIE86471.1"/>
    </source>
</evidence>
<evidence type="ECO:0000313" key="3">
    <source>
        <dbReference type="Proteomes" id="UP000009138"/>
    </source>
</evidence>
<accession>I1CDE1</accession>
<dbReference type="AlphaFoldDB" id="I1CDE1"/>
<dbReference type="VEuPathDB" id="FungiDB:RO3G_11182"/>
<dbReference type="InParanoid" id="I1CDE1"/>
<dbReference type="RefSeq" id="XP_067521867.1">
    <property type="nucleotide sequence ID" value="XM_067665766.1"/>
</dbReference>
<dbReference type="GeneID" id="93618147"/>
<keyword evidence="3" id="KW-1185">Reference proteome</keyword>